<evidence type="ECO:0000313" key="3">
    <source>
        <dbReference type="EMBL" id="SME95597.1"/>
    </source>
</evidence>
<evidence type="ECO:0000313" key="4">
    <source>
        <dbReference type="Proteomes" id="UP000192906"/>
    </source>
</evidence>
<proteinExistence type="predicted"/>
<dbReference type="STRING" id="1519643.SAMN06295933_0820"/>
<gene>
    <name evidence="3" type="ORF">SAMN06295933_0820</name>
</gene>
<dbReference type="OrthoDB" id="214330at2"/>
<dbReference type="Proteomes" id="UP000192906">
    <property type="component" value="Unassembled WGS sequence"/>
</dbReference>
<name>A0A1X7CF80_9BACT</name>
<reference evidence="4" key="1">
    <citation type="submission" date="2017-04" db="EMBL/GenBank/DDBJ databases">
        <authorList>
            <person name="Varghese N."/>
            <person name="Submissions S."/>
        </authorList>
    </citation>
    <scope>NUCLEOTIDE SEQUENCE [LARGE SCALE GENOMIC DNA]</scope>
    <source>
        <strain evidence="4">K3S</strain>
    </source>
</reference>
<evidence type="ECO:0000259" key="2">
    <source>
        <dbReference type="PROSITE" id="PS50894"/>
    </source>
</evidence>
<dbReference type="GO" id="GO:0000160">
    <property type="term" value="P:phosphorelay signal transduction system"/>
    <property type="evidence" value="ECO:0007669"/>
    <property type="project" value="InterPro"/>
</dbReference>
<dbReference type="SMART" id="SM00073">
    <property type="entry name" value="HPT"/>
    <property type="match status" value="1"/>
</dbReference>
<sequence>MMTNEIINKDWLESMASTKKEFLKKLFTVFLRDEPARVVKIREALQGGKMDDLKYLAHSLKGAAATMGADKVRDACLHLEHSALDGDTEQAYKDMLVIEDEMKSVYDFMAEFIQ</sequence>
<feature type="domain" description="HPt" evidence="2">
    <location>
        <begin position="19"/>
        <end position="114"/>
    </location>
</feature>
<organism evidence="3 4">
    <name type="scientific">Desulfovibrio gilichinskyi</name>
    <dbReference type="NCBI Taxonomy" id="1519643"/>
    <lineage>
        <taxon>Bacteria</taxon>
        <taxon>Pseudomonadati</taxon>
        <taxon>Thermodesulfobacteriota</taxon>
        <taxon>Desulfovibrionia</taxon>
        <taxon>Desulfovibrionales</taxon>
        <taxon>Desulfovibrionaceae</taxon>
        <taxon>Desulfovibrio</taxon>
    </lineage>
</organism>
<protein>
    <submittedName>
        <fullName evidence="3">HPt (Histidine-containing phosphotransfer) domain-containing protein</fullName>
    </submittedName>
</protein>
<keyword evidence="4" id="KW-1185">Reference proteome</keyword>
<dbReference type="EMBL" id="FWZU01000001">
    <property type="protein sequence ID" value="SME95597.1"/>
    <property type="molecule type" value="Genomic_DNA"/>
</dbReference>
<dbReference type="GO" id="GO:0004672">
    <property type="term" value="F:protein kinase activity"/>
    <property type="evidence" value="ECO:0007669"/>
    <property type="project" value="UniProtKB-ARBA"/>
</dbReference>
<evidence type="ECO:0000256" key="1">
    <source>
        <dbReference type="PROSITE-ProRule" id="PRU00110"/>
    </source>
</evidence>
<dbReference type="AlphaFoldDB" id="A0A1X7CF80"/>
<dbReference type="InterPro" id="IPR036641">
    <property type="entry name" value="HPT_dom_sf"/>
</dbReference>
<dbReference type="Pfam" id="PF01627">
    <property type="entry name" value="Hpt"/>
    <property type="match status" value="1"/>
</dbReference>
<dbReference type="InterPro" id="IPR008207">
    <property type="entry name" value="Sig_transdc_His_kin_Hpt_dom"/>
</dbReference>
<dbReference type="Gene3D" id="1.20.120.160">
    <property type="entry name" value="HPT domain"/>
    <property type="match status" value="1"/>
</dbReference>
<dbReference type="SUPFAM" id="SSF47226">
    <property type="entry name" value="Histidine-containing phosphotransfer domain, HPT domain"/>
    <property type="match status" value="1"/>
</dbReference>
<keyword evidence="1" id="KW-0597">Phosphoprotein</keyword>
<feature type="modified residue" description="Phosphohistidine" evidence="1">
    <location>
        <position position="58"/>
    </location>
</feature>
<accession>A0A1X7CF80</accession>
<dbReference type="PROSITE" id="PS50894">
    <property type="entry name" value="HPT"/>
    <property type="match status" value="1"/>
</dbReference>